<dbReference type="RefSeq" id="WP_022013924.1">
    <property type="nucleotide sequence ID" value="NZ_DBGBTA010000190.1"/>
</dbReference>
<keyword evidence="1" id="KW-0472">Membrane</keyword>
<keyword evidence="3" id="KW-1185">Reference proteome</keyword>
<dbReference type="Proteomes" id="UP000050833">
    <property type="component" value="Unassembled WGS sequence"/>
</dbReference>
<feature type="transmembrane region" description="Helical" evidence="1">
    <location>
        <begin position="69"/>
        <end position="85"/>
    </location>
</feature>
<feature type="transmembrane region" description="Helical" evidence="1">
    <location>
        <begin position="44"/>
        <end position="63"/>
    </location>
</feature>
<accession>A0AAW3JSG6</accession>
<comment type="caution">
    <text evidence="2">The sequence shown here is derived from an EMBL/GenBank/DDBJ whole genome shotgun (WGS) entry which is preliminary data.</text>
</comment>
<dbReference type="Pfam" id="PF09578">
    <property type="entry name" value="Spore_YabQ"/>
    <property type="match status" value="1"/>
</dbReference>
<organism evidence="2 3">
    <name type="scientific">Butyribacter intestini</name>
    <dbReference type="NCBI Taxonomy" id="1703332"/>
    <lineage>
        <taxon>Bacteria</taxon>
        <taxon>Bacillati</taxon>
        <taxon>Bacillota</taxon>
        <taxon>Clostridia</taxon>
        <taxon>Lachnospirales</taxon>
        <taxon>Lachnospiraceae</taxon>
        <taxon>Butyribacter</taxon>
    </lineage>
</organism>
<dbReference type="InterPro" id="IPR019074">
    <property type="entry name" value="YabQ"/>
</dbReference>
<dbReference type="NCBIfam" id="TIGR02893">
    <property type="entry name" value="spore_yabQ"/>
    <property type="match status" value="1"/>
</dbReference>
<name>A0AAW3JSG6_9FIRM</name>
<sequence length="116" mass="13690">MSEIIHGQVLYLLASTCCGMVCMFLYGFVRIFELFLKKNMILKIIIDVLFWMALSIPVFYIFYEINSGIIRWYGVFMLFAGMILYEKGIYTPAKKIIEKIIKKVYDKNIFKSRKSL</sequence>
<dbReference type="AlphaFoldDB" id="A0AAW3JSG6"/>
<protein>
    <recommendedName>
        <fullName evidence="4">Spore cortex biosynthesis protein YabQ</fullName>
    </recommendedName>
</protein>
<gene>
    <name evidence="2" type="ORF">APZ18_01035</name>
</gene>
<proteinExistence type="predicted"/>
<evidence type="ECO:0000313" key="2">
    <source>
        <dbReference type="EMBL" id="KQC85823.1"/>
    </source>
</evidence>
<keyword evidence="1" id="KW-0812">Transmembrane</keyword>
<evidence type="ECO:0000313" key="3">
    <source>
        <dbReference type="Proteomes" id="UP000050833"/>
    </source>
</evidence>
<keyword evidence="1" id="KW-1133">Transmembrane helix</keyword>
<reference evidence="2 3" key="1">
    <citation type="submission" date="2015-10" db="EMBL/GenBank/DDBJ databases">
        <title>Butyribacter intestini gen. nov., sp. nov., a butyric acid-producing bacterium of the family Lachnospiraceae isolated from the human faeces.</title>
        <authorList>
            <person name="Zou Y."/>
            <person name="Xue W."/>
            <person name="Luo G."/>
            <person name="Lv M."/>
        </authorList>
    </citation>
    <scope>NUCLEOTIDE SEQUENCE [LARGE SCALE GENOMIC DNA]</scope>
    <source>
        <strain evidence="2 3">TF01-11</strain>
    </source>
</reference>
<evidence type="ECO:0000256" key="1">
    <source>
        <dbReference type="SAM" id="Phobius"/>
    </source>
</evidence>
<dbReference type="EMBL" id="LLKB01000001">
    <property type="protein sequence ID" value="KQC85823.1"/>
    <property type="molecule type" value="Genomic_DNA"/>
</dbReference>
<evidence type="ECO:0008006" key="4">
    <source>
        <dbReference type="Google" id="ProtNLM"/>
    </source>
</evidence>
<feature type="transmembrane region" description="Helical" evidence="1">
    <location>
        <begin position="12"/>
        <end position="32"/>
    </location>
</feature>